<gene>
    <name evidence="4" type="ORF">INT46_000872</name>
</gene>
<feature type="domain" description="EF-hand" evidence="3">
    <location>
        <begin position="115"/>
        <end position="147"/>
    </location>
</feature>
<dbReference type="InterPro" id="IPR018247">
    <property type="entry name" value="EF_Hand_1_Ca_BS"/>
</dbReference>
<organism evidence="4 5">
    <name type="scientific">Mucor plumbeus</name>
    <dbReference type="NCBI Taxonomy" id="97098"/>
    <lineage>
        <taxon>Eukaryota</taxon>
        <taxon>Fungi</taxon>
        <taxon>Fungi incertae sedis</taxon>
        <taxon>Mucoromycota</taxon>
        <taxon>Mucoromycotina</taxon>
        <taxon>Mucoromycetes</taxon>
        <taxon>Mucorales</taxon>
        <taxon>Mucorineae</taxon>
        <taxon>Mucoraceae</taxon>
        <taxon>Mucor</taxon>
    </lineage>
</organism>
<evidence type="ECO:0000313" key="5">
    <source>
        <dbReference type="Proteomes" id="UP000650833"/>
    </source>
</evidence>
<dbReference type="GO" id="GO:0005509">
    <property type="term" value="F:calcium ion binding"/>
    <property type="evidence" value="ECO:0007669"/>
    <property type="project" value="InterPro"/>
</dbReference>
<dbReference type="SUPFAM" id="SSF47473">
    <property type="entry name" value="EF-hand"/>
    <property type="match status" value="1"/>
</dbReference>
<evidence type="ECO:0000256" key="1">
    <source>
        <dbReference type="ARBA" id="ARBA00022737"/>
    </source>
</evidence>
<dbReference type="InterPro" id="IPR011992">
    <property type="entry name" value="EF-hand-dom_pair"/>
</dbReference>
<dbReference type="InterPro" id="IPR050230">
    <property type="entry name" value="CALM/Myosin/TropC-like"/>
</dbReference>
<proteinExistence type="predicted"/>
<dbReference type="InterPro" id="IPR002048">
    <property type="entry name" value="EF_hand_dom"/>
</dbReference>
<evidence type="ECO:0000313" key="4">
    <source>
        <dbReference type="EMBL" id="KAG2199127.1"/>
    </source>
</evidence>
<dbReference type="Pfam" id="PF13499">
    <property type="entry name" value="EF-hand_7"/>
    <property type="match status" value="2"/>
</dbReference>
<dbReference type="GO" id="GO:0016460">
    <property type="term" value="C:myosin II complex"/>
    <property type="evidence" value="ECO:0007669"/>
    <property type="project" value="TreeGrafter"/>
</dbReference>
<name>A0A8H7QUS9_9FUNG</name>
<keyword evidence="5" id="KW-1185">Reference proteome</keyword>
<dbReference type="PANTHER" id="PTHR23048">
    <property type="entry name" value="MYOSIN LIGHT CHAIN 1, 3"/>
    <property type="match status" value="1"/>
</dbReference>
<reference evidence="4" key="1">
    <citation type="submission" date="2020-12" db="EMBL/GenBank/DDBJ databases">
        <title>Metabolic potential, ecology and presence of endohyphal bacteria is reflected in genomic diversity of Mucoromycotina.</title>
        <authorList>
            <person name="Muszewska A."/>
            <person name="Okrasinska A."/>
            <person name="Steczkiewicz K."/>
            <person name="Drgas O."/>
            <person name="Orlowska M."/>
            <person name="Perlinska-Lenart U."/>
            <person name="Aleksandrzak-Piekarczyk T."/>
            <person name="Szatraj K."/>
            <person name="Zielenkiewicz U."/>
            <person name="Pilsyk S."/>
            <person name="Malc E."/>
            <person name="Mieczkowski P."/>
            <person name="Kruszewska J.S."/>
            <person name="Biernat P."/>
            <person name="Pawlowska J."/>
        </authorList>
    </citation>
    <scope>NUCLEOTIDE SEQUENCE</scope>
    <source>
        <strain evidence="4">CBS 226.32</strain>
    </source>
</reference>
<feature type="domain" description="EF-hand" evidence="3">
    <location>
        <begin position="6"/>
        <end position="41"/>
    </location>
</feature>
<feature type="domain" description="EF-hand" evidence="3">
    <location>
        <begin position="42"/>
        <end position="77"/>
    </location>
</feature>
<comment type="caution">
    <text evidence="4">The sequence shown here is derived from an EMBL/GenBank/DDBJ whole genome shotgun (WGS) entry which is preliminary data.</text>
</comment>
<dbReference type="PANTHER" id="PTHR23048:SF0">
    <property type="entry name" value="CALMODULIN LIKE 3"/>
    <property type="match status" value="1"/>
</dbReference>
<evidence type="ECO:0000259" key="3">
    <source>
        <dbReference type="PROSITE" id="PS50222"/>
    </source>
</evidence>
<evidence type="ECO:0000256" key="2">
    <source>
        <dbReference type="ARBA" id="ARBA00022837"/>
    </source>
</evidence>
<dbReference type="SMART" id="SM00054">
    <property type="entry name" value="EFh"/>
    <property type="match status" value="4"/>
</dbReference>
<dbReference type="FunFam" id="1.10.238.10:FF:000001">
    <property type="entry name" value="Calmodulin 1"/>
    <property type="match status" value="1"/>
</dbReference>
<feature type="domain" description="EF-hand" evidence="3">
    <location>
        <begin position="79"/>
        <end position="114"/>
    </location>
</feature>
<dbReference type="PROSITE" id="PS50222">
    <property type="entry name" value="EF_HAND_2"/>
    <property type="match status" value="4"/>
</dbReference>
<dbReference type="Proteomes" id="UP000650833">
    <property type="component" value="Unassembled WGS sequence"/>
</dbReference>
<keyword evidence="1" id="KW-0677">Repeat</keyword>
<dbReference type="OrthoDB" id="343296at2759"/>
<dbReference type="PROSITE" id="PS00018">
    <property type="entry name" value="EF_HAND_1"/>
    <property type="match status" value="4"/>
</dbReference>
<protein>
    <recommendedName>
        <fullName evidence="3">EF-hand domain-containing protein</fullName>
    </recommendedName>
</protein>
<dbReference type="CDD" id="cd00051">
    <property type="entry name" value="EFh"/>
    <property type="match status" value="2"/>
</dbReference>
<dbReference type="EMBL" id="JAEPRC010000363">
    <property type="protein sequence ID" value="KAG2199127.1"/>
    <property type="molecule type" value="Genomic_DNA"/>
</dbReference>
<keyword evidence="2" id="KW-0106">Calcium</keyword>
<dbReference type="Gene3D" id="1.10.238.10">
    <property type="entry name" value="EF-hand"/>
    <property type="match status" value="2"/>
</dbReference>
<sequence>MVPNQMMLEETREAFLLFDKDNNGTIDTSELDAVMRSLNMSPTDTELKDMVNEVDGNGNGSIEYEEFVAMLSRKHRGSETQEESKETFRVFDRDGNGYISESELRHIMASVGEKLTENELSVMLREADVDGDGQINCKEFVKMPVRF</sequence>
<dbReference type="AlphaFoldDB" id="A0A8H7QUS9"/>
<accession>A0A8H7QUS9</accession>